<name>A0ABY6Q0F5_9ACTN</name>
<dbReference type="InterPro" id="IPR017453">
    <property type="entry name" value="GCV_H_sub"/>
</dbReference>
<evidence type="ECO:0000259" key="4">
    <source>
        <dbReference type="PROSITE" id="PS50968"/>
    </source>
</evidence>
<evidence type="ECO:0000256" key="1">
    <source>
        <dbReference type="ARBA" id="ARBA00009249"/>
    </source>
</evidence>
<keyword evidence="2 3" id="KW-0450">Lipoyl</keyword>
<gene>
    <name evidence="3 5" type="primary">gcvH</name>
    <name evidence="5" type="ORF">NEH16_30880</name>
</gene>
<dbReference type="RefSeq" id="WP_265546395.1">
    <property type="nucleotide sequence ID" value="NZ_CP098740.1"/>
</dbReference>
<organism evidence="5 6">
    <name type="scientific">Streptomyces drozdowiczii</name>
    <dbReference type="NCBI Taxonomy" id="202862"/>
    <lineage>
        <taxon>Bacteria</taxon>
        <taxon>Bacillati</taxon>
        <taxon>Actinomycetota</taxon>
        <taxon>Actinomycetes</taxon>
        <taxon>Kitasatosporales</taxon>
        <taxon>Streptomycetaceae</taxon>
        <taxon>Streptomyces</taxon>
    </lineage>
</organism>
<keyword evidence="6" id="KW-1185">Reference proteome</keyword>
<dbReference type="NCBIfam" id="NF002270">
    <property type="entry name" value="PRK01202.1"/>
    <property type="match status" value="1"/>
</dbReference>
<dbReference type="PANTHER" id="PTHR11715">
    <property type="entry name" value="GLYCINE CLEAVAGE SYSTEM H PROTEIN"/>
    <property type="match status" value="1"/>
</dbReference>
<comment type="subunit">
    <text evidence="3">The glycine cleavage system is composed of four proteins: P, T, L and H.</text>
</comment>
<dbReference type="InterPro" id="IPR033753">
    <property type="entry name" value="GCV_H/Fam206"/>
</dbReference>
<comment type="function">
    <text evidence="3">The glycine cleavage system catalyzes the degradation of glycine. The H protein shuttles the methylamine group of glycine from the P protein to the T protein.</text>
</comment>
<dbReference type="Pfam" id="PF01597">
    <property type="entry name" value="GCV_H"/>
    <property type="match status" value="1"/>
</dbReference>
<feature type="domain" description="Lipoyl-binding" evidence="4">
    <location>
        <begin position="22"/>
        <end position="104"/>
    </location>
</feature>
<dbReference type="InterPro" id="IPR002930">
    <property type="entry name" value="GCV_H"/>
</dbReference>
<comment type="cofactor">
    <cofactor evidence="3">
        <name>(R)-lipoate</name>
        <dbReference type="ChEBI" id="CHEBI:83088"/>
    </cofactor>
    <text evidence="3">Binds 1 lipoyl cofactor covalently.</text>
</comment>
<protein>
    <recommendedName>
        <fullName evidence="3">Glycine cleavage system H protein</fullName>
    </recommendedName>
</protein>
<dbReference type="PROSITE" id="PS50968">
    <property type="entry name" value="BIOTINYL_LIPOYL"/>
    <property type="match status" value="1"/>
</dbReference>
<dbReference type="EMBL" id="CP098740">
    <property type="protein sequence ID" value="UZK57912.1"/>
    <property type="molecule type" value="Genomic_DNA"/>
</dbReference>
<evidence type="ECO:0000313" key="5">
    <source>
        <dbReference type="EMBL" id="UZK57912.1"/>
    </source>
</evidence>
<evidence type="ECO:0000256" key="2">
    <source>
        <dbReference type="ARBA" id="ARBA00022823"/>
    </source>
</evidence>
<dbReference type="InterPro" id="IPR000089">
    <property type="entry name" value="Biotin_lipoyl"/>
</dbReference>
<dbReference type="HAMAP" id="MF_00272">
    <property type="entry name" value="GcvH"/>
    <property type="match status" value="1"/>
</dbReference>
<sequence>MIPEELRYTEKHVWVLRTAENGVRAGITDYAQEQLGAVVSAHLPRAGDALAAGQCMGQVKSTVAAFDLYAPVSGTVVAVNDDVAARPETVNDDPYGEGWLVEIDLTNVGELGNLLDASAYQDLTGRG</sequence>
<dbReference type="Proteomes" id="UP001164963">
    <property type="component" value="Chromosome"/>
</dbReference>
<accession>A0ABY6Q0F5</accession>
<comment type="similarity">
    <text evidence="1 3">Belongs to the GcvH family.</text>
</comment>
<dbReference type="PANTHER" id="PTHR11715:SF3">
    <property type="entry name" value="GLYCINE CLEAVAGE SYSTEM H PROTEIN-RELATED"/>
    <property type="match status" value="1"/>
</dbReference>
<dbReference type="InterPro" id="IPR011053">
    <property type="entry name" value="Single_hybrid_motif"/>
</dbReference>
<reference evidence="5" key="1">
    <citation type="journal article" date="2022" name="Front. Microbiol.">
        <title>Mirubactin C rescues the lethal effect of cell wall biosynthesis mutations in Bacillus subtilis.</title>
        <authorList>
            <person name="Kepplinger B."/>
            <person name="Wen X."/>
            <person name="Tyler A.R."/>
            <person name="Kim B.Y."/>
            <person name="Brown J."/>
            <person name="Banks P."/>
            <person name="Dashti Y."/>
            <person name="Mackenzie E.S."/>
            <person name="Wills C."/>
            <person name="Kawai Y."/>
            <person name="Waldron K.J."/>
            <person name="Allenby N.E.E."/>
            <person name="Wu L.J."/>
            <person name="Hall M.J."/>
            <person name="Errington J."/>
        </authorList>
    </citation>
    <scope>NUCLEOTIDE SEQUENCE</scope>
    <source>
        <strain evidence="5">MDA8-470</strain>
    </source>
</reference>
<evidence type="ECO:0000256" key="3">
    <source>
        <dbReference type="HAMAP-Rule" id="MF_00272"/>
    </source>
</evidence>
<comment type="caution">
    <text evidence="3">Lacks conserved residue(s) required for the propagation of feature annotation.</text>
</comment>
<dbReference type="SUPFAM" id="SSF51230">
    <property type="entry name" value="Single hybrid motif"/>
    <property type="match status" value="1"/>
</dbReference>
<evidence type="ECO:0000313" key="6">
    <source>
        <dbReference type="Proteomes" id="UP001164963"/>
    </source>
</evidence>
<proteinExistence type="inferred from homology"/>
<dbReference type="Gene3D" id="2.40.50.100">
    <property type="match status" value="1"/>
</dbReference>
<dbReference type="CDD" id="cd06848">
    <property type="entry name" value="GCS_H"/>
    <property type="match status" value="1"/>
</dbReference>
<dbReference type="NCBIfam" id="TIGR00527">
    <property type="entry name" value="gcvH"/>
    <property type="match status" value="1"/>
</dbReference>